<dbReference type="STRING" id="1573173.A0A167BUS6"/>
<feature type="transmembrane region" description="Helical" evidence="2">
    <location>
        <begin position="104"/>
        <end position="125"/>
    </location>
</feature>
<feature type="transmembrane region" description="Helical" evidence="2">
    <location>
        <begin position="264"/>
        <end position="281"/>
    </location>
</feature>
<keyword evidence="2" id="KW-1133">Transmembrane helix</keyword>
<keyword evidence="2" id="KW-0472">Membrane</keyword>
<dbReference type="AlphaFoldDB" id="A0A167BUS6"/>
<feature type="transmembrane region" description="Helical" evidence="2">
    <location>
        <begin position="146"/>
        <end position="168"/>
    </location>
</feature>
<evidence type="ECO:0000256" key="1">
    <source>
        <dbReference type="SAM" id="MobiDB-lite"/>
    </source>
</evidence>
<comment type="caution">
    <text evidence="4">The sequence shown here is derived from an EMBL/GenBank/DDBJ whole genome shotgun (WGS) entry which is preliminary data.</text>
</comment>
<dbReference type="Proteomes" id="UP000076584">
    <property type="component" value="Unassembled WGS sequence"/>
</dbReference>
<dbReference type="PANTHER" id="PTHR23028:SF134">
    <property type="entry name" value="PUTATIVE (AFU_ORTHOLOGUE AFUA_4G08520)-RELATED"/>
    <property type="match status" value="1"/>
</dbReference>
<name>A0A167BUS6_COLIC</name>
<feature type="transmembrane region" description="Helical" evidence="2">
    <location>
        <begin position="401"/>
        <end position="422"/>
    </location>
</feature>
<reference evidence="4 5" key="1">
    <citation type="submission" date="2015-06" db="EMBL/GenBank/DDBJ databases">
        <title>Survival trade-offs in plant roots during colonization by closely related pathogenic and mutualistic fungi.</title>
        <authorList>
            <person name="Hacquard S."/>
            <person name="Kracher B."/>
            <person name="Hiruma K."/>
            <person name="Weinman A."/>
            <person name="Muench P."/>
            <person name="Garrido Oter R."/>
            <person name="Ver Loren van Themaat E."/>
            <person name="Dallerey J.-F."/>
            <person name="Damm U."/>
            <person name="Henrissat B."/>
            <person name="Lespinet O."/>
            <person name="Thon M."/>
            <person name="Kemen E."/>
            <person name="McHardy A.C."/>
            <person name="Schulze-Lefert P."/>
            <person name="O'Connell R.J."/>
        </authorList>
    </citation>
    <scope>NUCLEOTIDE SEQUENCE [LARGE SCALE GENOMIC DNA]</scope>
    <source>
        <strain evidence="4 5">MAFF 238704</strain>
    </source>
</reference>
<evidence type="ECO:0000256" key="2">
    <source>
        <dbReference type="SAM" id="Phobius"/>
    </source>
</evidence>
<feature type="transmembrane region" description="Helical" evidence="2">
    <location>
        <begin position="442"/>
        <end position="467"/>
    </location>
</feature>
<dbReference type="InterPro" id="IPR050879">
    <property type="entry name" value="Acyltransferase_3"/>
</dbReference>
<keyword evidence="4" id="KW-0012">Acyltransferase</keyword>
<protein>
    <submittedName>
        <fullName evidence="4">Acyltransferase</fullName>
    </submittedName>
</protein>
<keyword evidence="2" id="KW-0812">Transmembrane</keyword>
<keyword evidence="5" id="KW-1185">Reference proteome</keyword>
<feature type="region of interest" description="Disordered" evidence="1">
    <location>
        <begin position="306"/>
        <end position="329"/>
    </location>
</feature>
<dbReference type="EMBL" id="LFIW01001583">
    <property type="protein sequence ID" value="KZL81767.1"/>
    <property type="molecule type" value="Genomic_DNA"/>
</dbReference>
<accession>A0A167BUS6</accession>
<evidence type="ECO:0000313" key="4">
    <source>
        <dbReference type="EMBL" id="KZL81767.1"/>
    </source>
</evidence>
<proteinExistence type="predicted"/>
<feature type="domain" description="Acyltransferase 3" evidence="3">
    <location>
        <begin position="52"/>
        <end position="451"/>
    </location>
</feature>
<evidence type="ECO:0000259" key="3">
    <source>
        <dbReference type="Pfam" id="PF01757"/>
    </source>
</evidence>
<evidence type="ECO:0000313" key="5">
    <source>
        <dbReference type="Proteomes" id="UP000076584"/>
    </source>
</evidence>
<gene>
    <name evidence="4" type="ORF">CI238_12522</name>
</gene>
<organism evidence="4 5">
    <name type="scientific">Colletotrichum incanum</name>
    <name type="common">Soybean anthracnose fungus</name>
    <dbReference type="NCBI Taxonomy" id="1573173"/>
    <lineage>
        <taxon>Eukaryota</taxon>
        <taxon>Fungi</taxon>
        <taxon>Dikarya</taxon>
        <taxon>Ascomycota</taxon>
        <taxon>Pezizomycotina</taxon>
        <taxon>Sordariomycetes</taxon>
        <taxon>Hypocreomycetidae</taxon>
        <taxon>Glomerellales</taxon>
        <taxon>Glomerellaceae</taxon>
        <taxon>Colletotrichum</taxon>
        <taxon>Colletotrichum spaethianum species complex</taxon>
    </lineage>
</organism>
<sequence length="483" mass="53806">MHTYLRVISLRKSSPAERMHQFQVSIEAPLDAPAQLRPVQLRPANPRPATSYLDGLRGIAALFVYTYHFSMALEGKRLRHGYGPHNSSLLSLPVLRLVRHSGPAMVSIFFAISGYVLSVGPLRHARRRQWDKLLAYISGAVLTRPIRLFLPSILLTVASLVLACLGYYELSAREMCPPPSPPSSSYSQECDFYPVTPPHLASVRDQVADWFGFVVRDLANPWDWEAGLRPASAYGLHLWTVGAELRCSMALFAVLATLLPCPQFLVRAGLWLALLVFCALWQRWDMVAFLAGLGLAVGDADENDNDTQQDDGGLLESGTSQNDHVPGRSGASLTATAIRRLIPNVSLLASLWLCSYPDVGGHEAWGFRLLASISSDRKLWHTSGAALMLWSTRRVRFIRHLLSSFIMIQFLGRISFALYLVHEPLLQVWGWPWARSWSGAPWALTVLVFIAETCTLLCLASVTWAIVDQRVLRMVKVIRQGLV</sequence>
<dbReference type="InterPro" id="IPR002656">
    <property type="entry name" value="Acyl_transf_3_dom"/>
</dbReference>
<dbReference type="GO" id="GO:0016747">
    <property type="term" value="F:acyltransferase activity, transferring groups other than amino-acyl groups"/>
    <property type="evidence" value="ECO:0007669"/>
    <property type="project" value="InterPro"/>
</dbReference>
<dbReference type="PANTHER" id="PTHR23028">
    <property type="entry name" value="ACETYLTRANSFERASE"/>
    <property type="match status" value="1"/>
</dbReference>
<dbReference type="Pfam" id="PF01757">
    <property type="entry name" value="Acyl_transf_3"/>
    <property type="match status" value="1"/>
</dbReference>
<keyword evidence="4" id="KW-0808">Transferase</keyword>